<proteinExistence type="predicted"/>
<evidence type="ECO:0000313" key="2">
    <source>
        <dbReference type="Proteomes" id="UP000033935"/>
    </source>
</evidence>
<evidence type="ECO:0000313" key="1">
    <source>
        <dbReference type="EMBL" id="KKR03613.1"/>
    </source>
</evidence>
<comment type="caution">
    <text evidence="1">The sequence shown here is derived from an EMBL/GenBank/DDBJ whole genome shotgun (WGS) entry which is preliminary data.</text>
</comment>
<accession>A0A0G0MKF9</accession>
<dbReference type="EMBL" id="LBWG01000024">
    <property type="protein sequence ID" value="KKR03613.1"/>
    <property type="molecule type" value="Genomic_DNA"/>
</dbReference>
<protein>
    <submittedName>
        <fullName evidence="1">Uncharacterized protein</fullName>
    </submittedName>
</protein>
<dbReference type="AlphaFoldDB" id="A0A0G0MKF9"/>
<dbReference type="Proteomes" id="UP000033935">
    <property type="component" value="Unassembled WGS sequence"/>
</dbReference>
<gene>
    <name evidence="1" type="ORF">UT30_C0024G0008</name>
</gene>
<reference evidence="1 2" key="1">
    <citation type="journal article" date="2015" name="Nature">
        <title>rRNA introns, odd ribosomes, and small enigmatic genomes across a large radiation of phyla.</title>
        <authorList>
            <person name="Brown C.T."/>
            <person name="Hug L.A."/>
            <person name="Thomas B.C."/>
            <person name="Sharon I."/>
            <person name="Castelle C.J."/>
            <person name="Singh A."/>
            <person name="Wilkins M.J."/>
            <person name="Williams K.H."/>
            <person name="Banfield J.F."/>
        </authorList>
    </citation>
    <scope>NUCLEOTIDE SEQUENCE [LARGE SCALE GENOMIC DNA]</scope>
</reference>
<name>A0A0G0MKF9_9BACT</name>
<organism evidence="1 2">
    <name type="scientific">Candidatus Uhrbacteria bacterium GW2011_GWF2_39_13</name>
    <dbReference type="NCBI Taxonomy" id="1618995"/>
    <lineage>
        <taxon>Bacteria</taxon>
        <taxon>Candidatus Uhriibacteriota</taxon>
    </lineage>
</organism>
<sequence>MEKSAKRNFNVIDAHAHPDWHLHNFDKTLANMELCDISKAWLLSCESPSDEVNHNVLFNTHGFSSVSEKGPISFFRCLYYKERTPKFILGHVPDPASRRQ</sequence>